<dbReference type="Gene3D" id="3.40.50.720">
    <property type="entry name" value="NAD(P)-binding Rossmann-like Domain"/>
    <property type="match status" value="1"/>
</dbReference>
<evidence type="ECO:0000256" key="3">
    <source>
        <dbReference type="RuleBase" id="RU000363"/>
    </source>
</evidence>
<evidence type="ECO:0000256" key="1">
    <source>
        <dbReference type="ARBA" id="ARBA00006484"/>
    </source>
</evidence>
<comment type="caution">
    <text evidence="5">The sequence shown here is derived from an EMBL/GenBank/DDBJ whole genome shotgun (WGS) entry which is preliminary data.</text>
</comment>
<evidence type="ECO:0000313" key="5">
    <source>
        <dbReference type="EMBL" id="MFC5464214.1"/>
    </source>
</evidence>
<dbReference type="InterPro" id="IPR020904">
    <property type="entry name" value="Sc_DH/Rdtase_CS"/>
</dbReference>
<name>A0ABW0LEN4_9BACI</name>
<dbReference type="RefSeq" id="WP_382348749.1">
    <property type="nucleotide sequence ID" value="NZ_JBHSMC010000003.1"/>
</dbReference>
<dbReference type="InterPro" id="IPR057326">
    <property type="entry name" value="KR_dom"/>
</dbReference>
<dbReference type="SMART" id="SM00822">
    <property type="entry name" value="PKS_KR"/>
    <property type="match status" value="1"/>
</dbReference>
<dbReference type="PRINTS" id="PR00080">
    <property type="entry name" value="SDRFAMILY"/>
</dbReference>
<sequence length="259" mass="28583">MKVFDKVFVVTGAGGGIGRELVVQLLNKGACVAAVINKSGLHETQSLSKEYGNKITTHIANLVSRDEVEKLPKEIIAKHGRIDGIINNAGIVQPFINVNELDFERIELVMNVNFYGTLYMCKAFLPHLLERPEAHIANISSMGGFLPVPRQSIYCASKAAVKLFTEGLHSELTNTNVGVTLVLPGGVNTNILQNSGVKREKLQDSYFKLLTPNEAASIIIRGIENNRYRVLAGKDSKFMDFLYRFNPKKAAKLIAEKLK</sequence>
<proteinExistence type="inferred from homology"/>
<dbReference type="PANTHER" id="PTHR43391">
    <property type="entry name" value="RETINOL DEHYDROGENASE-RELATED"/>
    <property type="match status" value="1"/>
</dbReference>
<dbReference type="PROSITE" id="PS00061">
    <property type="entry name" value="ADH_SHORT"/>
    <property type="match status" value="1"/>
</dbReference>
<dbReference type="InterPro" id="IPR002347">
    <property type="entry name" value="SDR_fam"/>
</dbReference>
<organism evidence="5 6">
    <name type="scientific">Lederbergia graminis</name>
    <dbReference type="NCBI Taxonomy" id="735518"/>
    <lineage>
        <taxon>Bacteria</taxon>
        <taxon>Bacillati</taxon>
        <taxon>Bacillota</taxon>
        <taxon>Bacilli</taxon>
        <taxon>Bacillales</taxon>
        <taxon>Bacillaceae</taxon>
        <taxon>Lederbergia</taxon>
    </lineage>
</organism>
<comment type="similarity">
    <text evidence="1 3">Belongs to the short-chain dehydrogenases/reductases (SDR) family.</text>
</comment>
<dbReference type="Pfam" id="PF00106">
    <property type="entry name" value="adh_short"/>
    <property type="match status" value="1"/>
</dbReference>
<dbReference type="EMBL" id="JBHSMC010000003">
    <property type="protein sequence ID" value="MFC5464214.1"/>
    <property type="molecule type" value="Genomic_DNA"/>
</dbReference>
<feature type="domain" description="Ketoreductase" evidence="4">
    <location>
        <begin position="6"/>
        <end position="190"/>
    </location>
</feature>
<keyword evidence="6" id="KW-1185">Reference proteome</keyword>
<gene>
    <name evidence="5" type="ORF">ACFPM4_05510</name>
</gene>
<keyword evidence="2 5" id="KW-0560">Oxidoreductase</keyword>
<dbReference type="PANTHER" id="PTHR43391:SF82">
    <property type="entry name" value="OXIDOREDUCTASE SADH-RELATED"/>
    <property type="match status" value="1"/>
</dbReference>
<evidence type="ECO:0000259" key="4">
    <source>
        <dbReference type="SMART" id="SM00822"/>
    </source>
</evidence>
<evidence type="ECO:0000256" key="2">
    <source>
        <dbReference type="ARBA" id="ARBA00023002"/>
    </source>
</evidence>
<dbReference type="InterPro" id="IPR036291">
    <property type="entry name" value="NAD(P)-bd_dom_sf"/>
</dbReference>
<dbReference type="SUPFAM" id="SSF51735">
    <property type="entry name" value="NAD(P)-binding Rossmann-fold domains"/>
    <property type="match status" value="1"/>
</dbReference>
<evidence type="ECO:0000313" key="6">
    <source>
        <dbReference type="Proteomes" id="UP001596147"/>
    </source>
</evidence>
<reference evidence="6" key="1">
    <citation type="journal article" date="2019" name="Int. J. Syst. Evol. Microbiol.">
        <title>The Global Catalogue of Microorganisms (GCM) 10K type strain sequencing project: providing services to taxonomists for standard genome sequencing and annotation.</title>
        <authorList>
            <consortium name="The Broad Institute Genomics Platform"/>
            <consortium name="The Broad Institute Genome Sequencing Center for Infectious Disease"/>
            <person name="Wu L."/>
            <person name="Ma J."/>
        </authorList>
    </citation>
    <scope>NUCLEOTIDE SEQUENCE [LARGE SCALE GENOMIC DNA]</scope>
    <source>
        <strain evidence="6">CGMCC 1.12237</strain>
    </source>
</reference>
<protein>
    <submittedName>
        <fullName evidence="5">SDR family NAD(P)-dependent oxidoreductase</fullName>
        <ecNumber evidence="5">1.-.-.-</ecNumber>
    </submittedName>
</protein>
<dbReference type="EC" id="1.-.-.-" evidence="5"/>
<accession>A0ABW0LEN4</accession>
<dbReference type="Proteomes" id="UP001596147">
    <property type="component" value="Unassembled WGS sequence"/>
</dbReference>
<dbReference type="GO" id="GO:0016491">
    <property type="term" value="F:oxidoreductase activity"/>
    <property type="evidence" value="ECO:0007669"/>
    <property type="project" value="UniProtKB-KW"/>
</dbReference>
<dbReference type="PRINTS" id="PR00081">
    <property type="entry name" value="GDHRDH"/>
</dbReference>